<dbReference type="FunCoup" id="A0A1Y2GLZ3">
    <property type="interactions" value="178"/>
</dbReference>
<evidence type="ECO:0000313" key="2">
    <source>
        <dbReference type="EMBL" id="ORZ14913.1"/>
    </source>
</evidence>
<feature type="transmembrane region" description="Helical" evidence="1">
    <location>
        <begin position="110"/>
        <end position="129"/>
    </location>
</feature>
<reference evidence="2 3" key="1">
    <citation type="submission" date="2016-07" db="EMBL/GenBank/DDBJ databases">
        <title>Pervasive Adenine N6-methylation of Active Genes in Fungi.</title>
        <authorList>
            <consortium name="DOE Joint Genome Institute"/>
            <person name="Mondo S.J."/>
            <person name="Dannebaum R.O."/>
            <person name="Kuo R.C."/>
            <person name="Labutti K."/>
            <person name="Haridas S."/>
            <person name="Kuo A."/>
            <person name="Salamov A."/>
            <person name="Ahrendt S.R."/>
            <person name="Lipzen A."/>
            <person name="Sullivan W."/>
            <person name="Andreopoulos W.B."/>
            <person name="Clum A."/>
            <person name="Lindquist E."/>
            <person name="Daum C."/>
            <person name="Ramamoorthy G.K."/>
            <person name="Gryganskyi A."/>
            <person name="Culley D."/>
            <person name="Magnuson J.K."/>
            <person name="James T.Y."/>
            <person name="O'Malley M.A."/>
            <person name="Stajich J.E."/>
            <person name="Spatafora J.W."/>
            <person name="Visel A."/>
            <person name="Grigoriev I.V."/>
        </authorList>
    </citation>
    <scope>NUCLEOTIDE SEQUENCE [LARGE SCALE GENOMIC DNA]</scope>
    <source>
        <strain evidence="2 3">NRRL 3116</strain>
    </source>
</reference>
<feature type="transmembrane region" description="Helical" evidence="1">
    <location>
        <begin position="287"/>
        <end position="308"/>
    </location>
</feature>
<evidence type="ECO:0000313" key="3">
    <source>
        <dbReference type="Proteomes" id="UP000193648"/>
    </source>
</evidence>
<keyword evidence="1" id="KW-0812">Transmembrane</keyword>
<name>A0A1Y2GLZ3_9FUNG</name>
<feature type="transmembrane region" description="Helical" evidence="1">
    <location>
        <begin position="194"/>
        <end position="213"/>
    </location>
</feature>
<dbReference type="Pfam" id="PF06966">
    <property type="entry name" value="DUF1295"/>
    <property type="match status" value="1"/>
</dbReference>
<feature type="transmembrane region" description="Helical" evidence="1">
    <location>
        <begin position="256"/>
        <end position="275"/>
    </location>
</feature>
<protein>
    <submittedName>
        <fullName evidence="2">Uncharacterized protein</fullName>
    </submittedName>
</protein>
<keyword evidence="1" id="KW-0472">Membrane</keyword>
<dbReference type="PROSITE" id="PS50244">
    <property type="entry name" value="S5A_REDUCTASE"/>
    <property type="match status" value="1"/>
</dbReference>
<dbReference type="GeneID" id="33566140"/>
<dbReference type="GO" id="GO:0016020">
    <property type="term" value="C:membrane"/>
    <property type="evidence" value="ECO:0007669"/>
    <property type="project" value="TreeGrafter"/>
</dbReference>
<dbReference type="InParanoid" id="A0A1Y2GLZ3"/>
<proteinExistence type="predicted"/>
<dbReference type="PANTHER" id="PTHR32251">
    <property type="entry name" value="3-OXO-5-ALPHA-STEROID 4-DEHYDROGENASE"/>
    <property type="match status" value="1"/>
</dbReference>
<dbReference type="RefSeq" id="XP_021881045.1">
    <property type="nucleotide sequence ID" value="XM_022024296.1"/>
</dbReference>
<keyword evidence="3" id="KW-1185">Reference proteome</keyword>
<gene>
    <name evidence="2" type="ORF">BCR41DRAFT_354319</name>
</gene>
<sequence length="341" mass="39642">MASLVNVFAWESFRKLLLVGYENLALPMSDNASIFLDLVVFHAASDPLIFAIRTSLVFSFFCWFMSMATGTHSWVDRLWSITPVLYAIHFSVRDMLYWPKDDAFHYLPRVYIATALIFLWGARLTYNFYRKGGYTFDSEDYRWPYLGSKIPTVLWFFFNIFFICLFQNLLLVAITVPVYTAWRASLVETTPLNWIDAVATLLFISGFTLETIADRQQWTFQEKKRKAIINKEALIGDYKRGFLTQGLFRYSRHPNFFGEMTIWWSIYLFSVAAGYPTYVSWVNPSIVGAFTLTCLFQGSTLLTEFLTAKKYPSYKLYKKTTSRFIPLPAGTNLDELEKKAK</sequence>
<dbReference type="EMBL" id="MCFF01000020">
    <property type="protein sequence ID" value="ORZ14913.1"/>
    <property type="molecule type" value="Genomic_DNA"/>
</dbReference>
<evidence type="ECO:0000256" key="1">
    <source>
        <dbReference type="SAM" id="Phobius"/>
    </source>
</evidence>
<comment type="caution">
    <text evidence="2">The sequence shown here is derived from an EMBL/GenBank/DDBJ whole genome shotgun (WGS) entry which is preliminary data.</text>
</comment>
<dbReference type="PANTHER" id="PTHR32251:SF23">
    <property type="entry name" value="3-OXO-5-ALPHA-STEROID 4-DEHYDROGENASE (DUF1295)"/>
    <property type="match status" value="1"/>
</dbReference>
<feature type="transmembrane region" description="Helical" evidence="1">
    <location>
        <begin position="150"/>
        <end position="174"/>
    </location>
</feature>
<accession>A0A1Y2GLZ3</accession>
<dbReference type="InterPro" id="IPR010721">
    <property type="entry name" value="UstE-like"/>
</dbReference>
<keyword evidence="1" id="KW-1133">Transmembrane helix</keyword>
<organism evidence="2 3">
    <name type="scientific">Lobosporangium transversale</name>
    <dbReference type="NCBI Taxonomy" id="64571"/>
    <lineage>
        <taxon>Eukaryota</taxon>
        <taxon>Fungi</taxon>
        <taxon>Fungi incertae sedis</taxon>
        <taxon>Mucoromycota</taxon>
        <taxon>Mortierellomycotina</taxon>
        <taxon>Mortierellomycetes</taxon>
        <taxon>Mortierellales</taxon>
        <taxon>Mortierellaceae</taxon>
        <taxon>Lobosporangium</taxon>
    </lineage>
</organism>
<dbReference type="Proteomes" id="UP000193648">
    <property type="component" value="Unassembled WGS sequence"/>
</dbReference>
<feature type="transmembrane region" description="Helical" evidence="1">
    <location>
        <begin position="48"/>
        <end position="66"/>
    </location>
</feature>
<dbReference type="AlphaFoldDB" id="A0A1Y2GLZ3"/>
<dbReference type="OrthoDB" id="201504at2759"/>
<dbReference type="Gene3D" id="1.20.120.1630">
    <property type="match status" value="1"/>
</dbReference>